<dbReference type="NCBIfam" id="TIGR01027">
    <property type="entry name" value="proB"/>
    <property type="match status" value="1"/>
</dbReference>
<dbReference type="PATRIC" id="fig|1121022.4.peg.2983"/>
<dbReference type="EC" id="2.7.2.11" evidence="8"/>
<keyword evidence="4 8" id="KW-0808">Transferase</keyword>
<comment type="subcellular location">
    <subcellularLocation>
        <location evidence="8">Cytoplasm</location>
    </subcellularLocation>
</comment>
<dbReference type="Pfam" id="PF00696">
    <property type="entry name" value="AA_kinase"/>
    <property type="match status" value="1"/>
</dbReference>
<dbReference type="InterPro" id="IPR005715">
    <property type="entry name" value="Glu_5kinase/COase_Synthase"/>
</dbReference>
<dbReference type="CDD" id="cd21157">
    <property type="entry name" value="PUA_G5K"/>
    <property type="match status" value="1"/>
</dbReference>
<dbReference type="InterPro" id="IPR036393">
    <property type="entry name" value="AceGlu_kinase-like_sf"/>
</dbReference>
<evidence type="ECO:0000256" key="2">
    <source>
        <dbReference type="ARBA" id="ARBA00022605"/>
    </source>
</evidence>
<comment type="similarity">
    <text evidence="8">Belongs to the glutamate 5-kinase family.</text>
</comment>
<dbReference type="SUPFAM" id="SSF88697">
    <property type="entry name" value="PUA domain-like"/>
    <property type="match status" value="1"/>
</dbReference>
<dbReference type="GO" id="GO:0005524">
    <property type="term" value="F:ATP binding"/>
    <property type="evidence" value="ECO:0007669"/>
    <property type="project" value="UniProtKB-KW"/>
</dbReference>
<dbReference type="InterPro" id="IPR001048">
    <property type="entry name" value="Asp/Glu/Uridylate_kinase"/>
</dbReference>
<dbReference type="InterPro" id="IPR041739">
    <property type="entry name" value="G5K_ProB"/>
</dbReference>
<reference evidence="10 11" key="1">
    <citation type="journal article" date="2014" name="Nature">
        <title>Sequential evolution of bacterial morphology by co-option of a developmental regulator.</title>
        <authorList>
            <person name="Jiang C."/>
            <person name="Brown P.J."/>
            <person name="Ducret A."/>
            <person name="Brun Y.V."/>
        </authorList>
    </citation>
    <scope>NUCLEOTIDE SEQUENCE [LARGE SCALE GENOMIC DNA]</scope>
    <source>
        <strain evidence="10 11">DSM 16100</strain>
    </source>
</reference>
<keyword evidence="1 8" id="KW-0963">Cytoplasm</keyword>
<dbReference type="InterPro" id="IPR001057">
    <property type="entry name" value="Glu/AcGlu_kinase"/>
</dbReference>
<feature type="binding site" evidence="8">
    <location>
        <position position="166"/>
    </location>
    <ligand>
        <name>substrate</name>
    </ligand>
</feature>
<feature type="domain" description="PUA" evidence="9">
    <location>
        <begin position="295"/>
        <end position="377"/>
    </location>
</feature>
<evidence type="ECO:0000256" key="8">
    <source>
        <dbReference type="HAMAP-Rule" id="MF_00456"/>
    </source>
</evidence>
<evidence type="ECO:0000256" key="1">
    <source>
        <dbReference type="ARBA" id="ARBA00022490"/>
    </source>
</evidence>
<dbReference type="GO" id="GO:0055129">
    <property type="term" value="P:L-proline biosynthetic process"/>
    <property type="evidence" value="ECO:0007669"/>
    <property type="project" value="UniProtKB-UniRule"/>
</dbReference>
<dbReference type="OrthoDB" id="9804434at2"/>
<dbReference type="InterPro" id="IPR036974">
    <property type="entry name" value="PUA_sf"/>
</dbReference>
<keyword evidence="11" id="KW-1185">Reference proteome</keyword>
<dbReference type="InterPro" id="IPR015947">
    <property type="entry name" value="PUA-like_sf"/>
</dbReference>
<dbReference type="GO" id="GO:0005829">
    <property type="term" value="C:cytosol"/>
    <property type="evidence" value="ECO:0007669"/>
    <property type="project" value="TreeGrafter"/>
</dbReference>
<organism evidence="10 11">
    <name type="scientific">Asticcacaulis benevestitus DSM 16100 = ATCC BAA-896</name>
    <dbReference type="NCBI Taxonomy" id="1121022"/>
    <lineage>
        <taxon>Bacteria</taxon>
        <taxon>Pseudomonadati</taxon>
        <taxon>Pseudomonadota</taxon>
        <taxon>Alphaproteobacteria</taxon>
        <taxon>Caulobacterales</taxon>
        <taxon>Caulobacteraceae</taxon>
        <taxon>Asticcacaulis</taxon>
    </lineage>
</organism>
<dbReference type="UniPathway" id="UPA00098">
    <property type="reaction ID" value="UER00359"/>
</dbReference>
<dbReference type="GO" id="GO:0004349">
    <property type="term" value="F:glutamate 5-kinase activity"/>
    <property type="evidence" value="ECO:0007669"/>
    <property type="project" value="UniProtKB-UniRule"/>
</dbReference>
<evidence type="ECO:0000313" key="10">
    <source>
        <dbReference type="EMBL" id="ESQ89213.1"/>
    </source>
</evidence>
<dbReference type="InterPro" id="IPR002478">
    <property type="entry name" value="PUA"/>
</dbReference>
<dbReference type="CDD" id="cd04242">
    <property type="entry name" value="AAK_G5K_ProB"/>
    <property type="match status" value="1"/>
</dbReference>
<proteinExistence type="inferred from homology"/>
<dbReference type="PROSITE" id="PS00902">
    <property type="entry name" value="GLUTAMATE_5_KINASE"/>
    <property type="match status" value="1"/>
</dbReference>
<keyword evidence="7 8" id="KW-0067">ATP-binding</keyword>
<feature type="binding site" evidence="8">
    <location>
        <begin position="230"/>
        <end position="236"/>
    </location>
    <ligand>
        <name>ATP</name>
        <dbReference type="ChEBI" id="CHEBI:30616"/>
    </ligand>
</feature>
<evidence type="ECO:0000256" key="4">
    <source>
        <dbReference type="ARBA" id="ARBA00022679"/>
    </source>
</evidence>
<dbReference type="SMART" id="SM00359">
    <property type="entry name" value="PUA"/>
    <property type="match status" value="1"/>
</dbReference>
<dbReference type="PROSITE" id="PS50890">
    <property type="entry name" value="PUA"/>
    <property type="match status" value="1"/>
</dbReference>
<dbReference type="PANTHER" id="PTHR43654:SF1">
    <property type="entry name" value="ISOPENTENYL PHOSPHATE KINASE"/>
    <property type="match status" value="1"/>
</dbReference>
<dbReference type="Pfam" id="PF01472">
    <property type="entry name" value="PUA"/>
    <property type="match status" value="1"/>
</dbReference>
<comment type="caution">
    <text evidence="10">The sequence shown here is derived from an EMBL/GenBank/DDBJ whole genome shotgun (WGS) entry which is preliminary data.</text>
</comment>
<protein>
    <recommendedName>
        <fullName evidence="8">Glutamate 5-kinase</fullName>
        <ecNumber evidence="8">2.7.2.11</ecNumber>
    </recommendedName>
    <alternativeName>
        <fullName evidence="8">Gamma-glutamyl kinase</fullName>
        <shortName evidence="8">GK</shortName>
    </alternativeName>
</protein>
<evidence type="ECO:0000259" key="9">
    <source>
        <dbReference type="SMART" id="SM00359"/>
    </source>
</evidence>
<dbReference type="FunFam" id="3.40.1160.10:FF:000018">
    <property type="entry name" value="Glutamate 5-kinase"/>
    <property type="match status" value="1"/>
</dbReference>
<keyword evidence="6 8" id="KW-0418">Kinase</keyword>
<accession>V4RCU1</accession>
<comment type="catalytic activity">
    <reaction evidence="8">
        <text>L-glutamate + ATP = L-glutamyl 5-phosphate + ADP</text>
        <dbReference type="Rhea" id="RHEA:14877"/>
        <dbReference type="ChEBI" id="CHEBI:29985"/>
        <dbReference type="ChEBI" id="CHEBI:30616"/>
        <dbReference type="ChEBI" id="CHEBI:58274"/>
        <dbReference type="ChEBI" id="CHEBI:456216"/>
        <dbReference type="EC" id="2.7.2.11"/>
    </reaction>
</comment>
<evidence type="ECO:0000256" key="7">
    <source>
        <dbReference type="ARBA" id="ARBA00022840"/>
    </source>
</evidence>
<dbReference type="RefSeq" id="WP_018080445.1">
    <property type="nucleotide sequence ID" value="NZ_AQWM01000002.1"/>
</dbReference>
<dbReference type="Proteomes" id="UP000017837">
    <property type="component" value="Unassembled WGS sequence"/>
</dbReference>
<comment type="function">
    <text evidence="8">Catalyzes the transfer of a phosphate group to glutamate to form L-glutamate 5-phosphate.</text>
</comment>
<evidence type="ECO:0000256" key="3">
    <source>
        <dbReference type="ARBA" id="ARBA00022650"/>
    </source>
</evidence>
<feature type="binding site" evidence="8">
    <location>
        <position position="22"/>
    </location>
    <ligand>
        <name>ATP</name>
        <dbReference type="ChEBI" id="CHEBI:30616"/>
    </ligand>
</feature>
<evidence type="ECO:0000313" key="11">
    <source>
        <dbReference type="Proteomes" id="UP000017837"/>
    </source>
</evidence>
<feature type="binding site" evidence="8">
    <location>
        <begin position="186"/>
        <end position="187"/>
    </location>
    <ligand>
        <name>ATP</name>
        <dbReference type="ChEBI" id="CHEBI:30616"/>
    </ligand>
</feature>
<dbReference type="EMBL" id="AWGB01000031">
    <property type="protein sequence ID" value="ESQ89213.1"/>
    <property type="molecule type" value="Genomic_DNA"/>
</dbReference>
<feature type="binding site" evidence="8">
    <location>
        <position position="154"/>
    </location>
    <ligand>
        <name>substrate</name>
    </ligand>
</feature>
<dbReference type="Gene3D" id="2.30.130.10">
    <property type="entry name" value="PUA domain"/>
    <property type="match status" value="1"/>
</dbReference>
<keyword evidence="5 8" id="KW-0547">Nucleotide-binding</keyword>
<dbReference type="PRINTS" id="PR00474">
    <property type="entry name" value="GLU5KINASE"/>
</dbReference>
<keyword evidence="2 8" id="KW-0028">Amino-acid biosynthesis</keyword>
<dbReference type="HAMAP" id="MF_00456">
    <property type="entry name" value="ProB"/>
    <property type="match status" value="1"/>
</dbReference>
<dbReference type="Gene3D" id="3.40.1160.10">
    <property type="entry name" value="Acetylglutamate kinase-like"/>
    <property type="match status" value="1"/>
</dbReference>
<feature type="binding site" evidence="8">
    <location>
        <position position="63"/>
    </location>
    <ligand>
        <name>substrate</name>
    </ligand>
</feature>
<dbReference type="PANTHER" id="PTHR43654">
    <property type="entry name" value="GLUTAMATE 5-KINASE"/>
    <property type="match status" value="1"/>
</dbReference>
<dbReference type="SUPFAM" id="SSF53633">
    <property type="entry name" value="Carbamate kinase-like"/>
    <property type="match status" value="1"/>
</dbReference>
<evidence type="ECO:0000256" key="6">
    <source>
        <dbReference type="ARBA" id="ARBA00022777"/>
    </source>
</evidence>
<name>V4RCU1_9CAUL</name>
<comment type="pathway">
    <text evidence="8">Amino-acid biosynthesis; L-proline biosynthesis; L-glutamate 5-semialdehyde from L-glutamate: step 1/2.</text>
</comment>
<dbReference type="InterPro" id="IPR011529">
    <property type="entry name" value="Glu_5kinase"/>
</dbReference>
<dbReference type="FunFam" id="2.30.130.10:FF:000007">
    <property type="entry name" value="Glutamate 5-kinase"/>
    <property type="match status" value="1"/>
</dbReference>
<evidence type="ECO:0000256" key="5">
    <source>
        <dbReference type="ARBA" id="ARBA00022741"/>
    </source>
</evidence>
<keyword evidence="3 8" id="KW-0641">Proline biosynthesis</keyword>
<dbReference type="InterPro" id="IPR019797">
    <property type="entry name" value="Glutamate_5-kinase_CS"/>
</dbReference>
<dbReference type="AlphaFoldDB" id="V4RCU1"/>
<dbReference type="GO" id="GO:0003723">
    <property type="term" value="F:RNA binding"/>
    <property type="evidence" value="ECO:0007669"/>
    <property type="project" value="InterPro"/>
</dbReference>
<dbReference type="STRING" id="1121022.GCA_000376105_00778"/>
<dbReference type="eggNOG" id="COG0263">
    <property type="taxonomic scope" value="Bacteria"/>
</dbReference>
<sequence length="385" mass="40189">MSSDATKTLPDVLVSARRITIKVGSALIVDAASGVADAAWMRGLAEDIAALMAEGKSVLLVSSGAGALGRRYLGLNRGLPRKKLKLDEKQAAAAAGQPRLMSAWEEAFQAVGLKTAQVLLTREDTEKRRRWLNARATIETLFDLGCVPIVNENDTVVTEEIRYGDNDRLAARAAQLVRSEALILLSDVDGLYTDDPRRNTAAEHISVVEKLDAGIEAMAGGANAQAGVGTGGMATKIAAAKIAGSAGCATLIASGQVVRPLSALGHGAKFTLIRPQASLSAAYKAWIAGTVVPAGKLMLDEGAVRALHNGKSLLPSGIVEVTGQFDKGDSVSIISPAGLEVARGIVTYSAEAIRAIRGRGSKDIESILGYTSGDEVIHRDDMALV</sequence>
<gene>
    <name evidence="8" type="primary">proB</name>
    <name evidence="10" type="ORF">ABENE_14670</name>
</gene>
<dbReference type="PIRSF" id="PIRSF000729">
    <property type="entry name" value="GK"/>
    <property type="match status" value="1"/>
</dbReference>